<organism evidence="9 10">
    <name type="scientific">Cellulomonas shaoxiangyii</name>
    <dbReference type="NCBI Taxonomy" id="2566013"/>
    <lineage>
        <taxon>Bacteria</taxon>
        <taxon>Bacillati</taxon>
        <taxon>Actinomycetota</taxon>
        <taxon>Actinomycetes</taxon>
        <taxon>Micrococcales</taxon>
        <taxon>Cellulomonadaceae</taxon>
        <taxon>Cellulomonas</taxon>
    </lineage>
</organism>
<dbReference type="GO" id="GO:0022857">
    <property type="term" value="F:transmembrane transporter activity"/>
    <property type="evidence" value="ECO:0007669"/>
    <property type="project" value="TreeGrafter"/>
</dbReference>
<evidence type="ECO:0000259" key="8">
    <source>
        <dbReference type="Pfam" id="PF02687"/>
    </source>
</evidence>
<dbReference type="AlphaFoldDB" id="A0A4P7SJ45"/>
<feature type="domain" description="ABC3 transporter permease C-terminal" evidence="8">
    <location>
        <begin position="719"/>
        <end position="836"/>
    </location>
</feature>
<comment type="similarity">
    <text evidence="6">Belongs to the ABC-4 integral membrane protein family.</text>
</comment>
<dbReference type="GO" id="GO:0005886">
    <property type="term" value="C:plasma membrane"/>
    <property type="evidence" value="ECO:0007669"/>
    <property type="project" value="UniProtKB-SubCell"/>
</dbReference>
<evidence type="ECO:0000313" key="10">
    <source>
        <dbReference type="Proteomes" id="UP000296469"/>
    </source>
</evidence>
<sequence length="843" mass="84126">MLRLTLSQMRRSLGRLAAAGVAIALGAAFVAATLIAGDVITRTGYDAVTAGYGRADLVVGVPDGTTDDQLADLRAVPGVAGADPVILGWTQVGVGPRETSERLLGTPSDPRLGTLEVVDGAAPSADDEIALSATTAERLGARVGDLVEVSWYPLQEGGSTAAPAEETAEVRLVGIVEDPAGAWSEYGGAGLATPASALRWSGLPSVEEADPVRVLVAADPGRADEVRAGLPDVLPAGATVQTRDEAAAEAVGRITGAGNVLVTVALGFAAIALLVAALVIANTFQVLVAQRARTLALLRCVGARRGQLRASVLTEAALLGVGSSVVGLLLGVGLAQAALSVLARMDLGVPLPATVAVTPAVLLLPVVVGTVVTVLAALVPARVATRVSPVAALRPVDAPSLGAGAGRLRLALSLLLTTGGVAALLGAVALAVAGTGVDEMLPLLVGVLGGATSFVGILLGAVLWLPRVVSAVGALLRRAGPSARLAAANTLRNPRRTAATSTALLIGVTLVAMMSTGAASARTSLARVMDERYPVDLLVVPADGASAVPADVVDLVAGTPGVEQVLEVATARVALDGHLVGAYVLDPDDAPAVLEDDTVVASLADGVAVVPSWTGLDGTVTAHPADDTGATSGPGAQLRVRSGGADEAYLPAAAGDRLAIDGERTLLFARIAAGAPAGQVLTSVQNGISDAEVHVTSPAASRESDERMIDTLLAVVVGLLAVAVVIALVGVANTLSLSVIERRRESATLRAIGLSRRGLRLMLAVEGMLIAGVGAALGVGLGLLYGWAGAATVFGTAGDLRLAVPWTELAIVLAVALLAGLAASVLPARSAARTPPVAALAVD</sequence>
<dbReference type="PANTHER" id="PTHR30572">
    <property type="entry name" value="MEMBRANE COMPONENT OF TRANSPORTER-RELATED"/>
    <property type="match status" value="1"/>
</dbReference>
<gene>
    <name evidence="9" type="ORF">E5225_05665</name>
</gene>
<feature type="transmembrane region" description="Helical" evidence="7">
    <location>
        <begin position="712"/>
        <end position="740"/>
    </location>
</feature>
<feature type="transmembrane region" description="Helical" evidence="7">
    <location>
        <begin position="454"/>
        <end position="476"/>
    </location>
</feature>
<evidence type="ECO:0000313" key="9">
    <source>
        <dbReference type="EMBL" id="QCB93116.1"/>
    </source>
</evidence>
<accession>A0A4P7SJ45</accession>
<feature type="transmembrane region" description="Helical" evidence="7">
    <location>
        <begin position="410"/>
        <end position="434"/>
    </location>
</feature>
<keyword evidence="2" id="KW-1003">Cell membrane</keyword>
<feature type="transmembrane region" description="Helical" evidence="7">
    <location>
        <begin position="497"/>
        <end position="519"/>
    </location>
</feature>
<feature type="transmembrane region" description="Helical" evidence="7">
    <location>
        <begin position="806"/>
        <end position="826"/>
    </location>
</feature>
<evidence type="ECO:0000256" key="2">
    <source>
        <dbReference type="ARBA" id="ARBA00022475"/>
    </source>
</evidence>
<dbReference type="PANTHER" id="PTHR30572:SF4">
    <property type="entry name" value="ABC TRANSPORTER PERMEASE YTRF"/>
    <property type="match status" value="1"/>
</dbReference>
<keyword evidence="3 7" id="KW-0812">Transmembrane</keyword>
<dbReference type="Proteomes" id="UP000296469">
    <property type="component" value="Chromosome"/>
</dbReference>
<evidence type="ECO:0000256" key="4">
    <source>
        <dbReference type="ARBA" id="ARBA00022989"/>
    </source>
</evidence>
<feature type="transmembrane region" description="Helical" evidence="7">
    <location>
        <begin position="355"/>
        <end position="379"/>
    </location>
</feature>
<evidence type="ECO:0000256" key="3">
    <source>
        <dbReference type="ARBA" id="ARBA00022692"/>
    </source>
</evidence>
<name>A0A4P7SJ45_9CELL</name>
<feature type="transmembrane region" description="Helical" evidence="7">
    <location>
        <begin position="310"/>
        <end position="335"/>
    </location>
</feature>
<dbReference type="PRINTS" id="PR00173">
    <property type="entry name" value="EDTRNSPORT"/>
</dbReference>
<keyword evidence="5 7" id="KW-0472">Membrane</keyword>
<feature type="transmembrane region" description="Helical" evidence="7">
    <location>
        <begin position="761"/>
        <end position="786"/>
    </location>
</feature>
<dbReference type="OrthoDB" id="9780560at2"/>
<keyword evidence="10" id="KW-1185">Reference proteome</keyword>
<dbReference type="InterPro" id="IPR050250">
    <property type="entry name" value="Macrolide_Exporter_MacB"/>
</dbReference>
<dbReference type="InterPro" id="IPR003838">
    <property type="entry name" value="ABC3_permease_C"/>
</dbReference>
<protein>
    <submittedName>
        <fullName evidence="9">ABC transporter permease</fullName>
    </submittedName>
</protein>
<dbReference type="RefSeq" id="WP_135975524.1">
    <property type="nucleotide sequence ID" value="NZ_CP039291.1"/>
</dbReference>
<proteinExistence type="inferred from homology"/>
<reference evidence="9 10" key="1">
    <citation type="submission" date="2019-04" db="EMBL/GenBank/DDBJ databases">
        <title>Isolation and identification of Cellulomonas shaoxiangyii sp. Nov. isolated from feces of the Tibetan antelopes (Pantholops hodgsonii) in the Qinghai-Tibet plateau of China.</title>
        <authorList>
            <person name="Tian Z."/>
        </authorList>
    </citation>
    <scope>NUCLEOTIDE SEQUENCE [LARGE SCALE GENOMIC DNA]</scope>
    <source>
        <strain evidence="9 10">Z28</strain>
    </source>
</reference>
<feature type="transmembrane region" description="Helical" evidence="7">
    <location>
        <begin position="260"/>
        <end position="289"/>
    </location>
</feature>
<evidence type="ECO:0000256" key="6">
    <source>
        <dbReference type="ARBA" id="ARBA00038076"/>
    </source>
</evidence>
<dbReference type="KEGG" id="celz:E5225_05665"/>
<feature type="domain" description="ABC3 transporter permease C-terminal" evidence="8">
    <location>
        <begin position="268"/>
        <end position="389"/>
    </location>
</feature>
<comment type="subcellular location">
    <subcellularLocation>
        <location evidence="1">Cell membrane</location>
        <topology evidence="1">Multi-pass membrane protein</topology>
    </subcellularLocation>
</comment>
<evidence type="ECO:0000256" key="1">
    <source>
        <dbReference type="ARBA" id="ARBA00004651"/>
    </source>
</evidence>
<dbReference type="Pfam" id="PF02687">
    <property type="entry name" value="FtsX"/>
    <property type="match status" value="2"/>
</dbReference>
<evidence type="ECO:0000256" key="5">
    <source>
        <dbReference type="ARBA" id="ARBA00023136"/>
    </source>
</evidence>
<keyword evidence="4 7" id="KW-1133">Transmembrane helix</keyword>
<dbReference type="EMBL" id="CP039291">
    <property type="protein sequence ID" value="QCB93116.1"/>
    <property type="molecule type" value="Genomic_DNA"/>
</dbReference>
<evidence type="ECO:0000256" key="7">
    <source>
        <dbReference type="SAM" id="Phobius"/>
    </source>
</evidence>